<dbReference type="PATRIC" id="fig|1454004.3.peg.3895"/>
<evidence type="ECO:0000256" key="1">
    <source>
        <dbReference type="SAM" id="MobiDB-lite"/>
    </source>
</evidence>
<dbReference type="Proteomes" id="UP000022141">
    <property type="component" value="Unassembled WGS sequence"/>
</dbReference>
<dbReference type="EMBL" id="JEMY01000066">
    <property type="protein sequence ID" value="EXI84611.1"/>
    <property type="molecule type" value="Genomic_DNA"/>
</dbReference>
<organism evidence="2 3">
    <name type="scientific">Accumulibacter regalis</name>
    <dbReference type="NCBI Taxonomy" id="522306"/>
    <lineage>
        <taxon>Bacteria</taxon>
        <taxon>Pseudomonadati</taxon>
        <taxon>Pseudomonadota</taxon>
        <taxon>Betaproteobacteria</taxon>
        <taxon>Candidatus Accumulibacter</taxon>
    </lineage>
</organism>
<dbReference type="AlphaFoldDB" id="A0A011PAH1"/>
<comment type="caution">
    <text evidence="2">The sequence shown here is derived from an EMBL/GenBank/DDBJ whole genome shotgun (WGS) entry which is preliminary data.</text>
</comment>
<protein>
    <submittedName>
        <fullName evidence="2">Uncharacterized protein</fullName>
    </submittedName>
</protein>
<sequence>MPLLLRGERLEAGRDVLQRGADRVVAGQWVVVLVVVDRRADSPVRALPTPALEIADQRALAQRAGLVDEDVAYPAELQEVVLERRFIDREGCPGVADENDIDVVEQGFETHVVVDAAVGEDDPAAQAVEVRQLALGPLPGVGFGLQYQRRENRRESAGRGDRLGERDVGGVRNAQDVVGDVVLTETEAAPGLHVRGVEDEARRVIVRGRGDLAQQGFAEQVAGVAPGEKVAGSHERRQVAEQGGAHVDGLIAELAHRLCDDFLEVARLTVDEVELPPAVGQHAGENRAAGNAGNARQAAQQPALVEPPEAAQTEKRRPESAAGQGQTDTRLLLGVHRSPPGECRKRRSRCFGAAFVGLFQWRPAACRSH</sequence>
<evidence type="ECO:0000313" key="2">
    <source>
        <dbReference type="EMBL" id="EXI84611.1"/>
    </source>
</evidence>
<gene>
    <name evidence="2" type="ORF">AW11_03789</name>
</gene>
<accession>A0A011PAH1</accession>
<reference evidence="2" key="1">
    <citation type="submission" date="2014-02" db="EMBL/GenBank/DDBJ databases">
        <title>Expanding our view of genomic diversity in Candidatus Accumulibacter clades.</title>
        <authorList>
            <person name="Skennerton C.T."/>
            <person name="Barr J.J."/>
            <person name="Slater F.R."/>
            <person name="Bond P.L."/>
            <person name="Tyson G.W."/>
        </authorList>
    </citation>
    <scope>NUCLEOTIDE SEQUENCE [LARGE SCALE GENOMIC DNA]</scope>
</reference>
<proteinExistence type="predicted"/>
<feature type="region of interest" description="Disordered" evidence="1">
    <location>
        <begin position="282"/>
        <end position="344"/>
    </location>
</feature>
<name>A0A011PAH1_ACCRE</name>
<feature type="compositionally biased region" description="Low complexity" evidence="1">
    <location>
        <begin position="286"/>
        <end position="303"/>
    </location>
</feature>
<keyword evidence="3" id="KW-1185">Reference proteome</keyword>
<evidence type="ECO:0000313" key="3">
    <source>
        <dbReference type="Proteomes" id="UP000022141"/>
    </source>
</evidence>